<dbReference type="eggNOG" id="ENOG502SMPT">
    <property type="taxonomic scope" value="Eukaryota"/>
</dbReference>
<evidence type="ECO:0000313" key="2">
    <source>
        <dbReference type="Proteomes" id="UP000002668"/>
    </source>
</evidence>
<dbReference type="OMA" id="YKTECRI"/>
<dbReference type="HOGENOM" id="CLU_062059_0_0_1"/>
<accession>E5A9Q7</accession>
<gene>
    <name evidence="1" type="ORF">LEMA_P015280.1</name>
</gene>
<dbReference type="VEuPathDB" id="FungiDB:LEMA_P015280.1"/>
<dbReference type="AlphaFoldDB" id="E5A9Q7"/>
<dbReference type="InParanoid" id="E5A9Q7"/>
<reference evidence="2" key="1">
    <citation type="journal article" date="2011" name="Nat. Commun.">
        <title>Effector diversification within compartments of the Leptosphaeria maculans genome affected by Repeat-Induced Point mutations.</title>
        <authorList>
            <person name="Rouxel T."/>
            <person name="Grandaubert J."/>
            <person name="Hane J.K."/>
            <person name="Hoede C."/>
            <person name="van de Wouw A.P."/>
            <person name="Couloux A."/>
            <person name="Dominguez V."/>
            <person name="Anthouard V."/>
            <person name="Bally P."/>
            <person name="Bourras S."/>
            <person name="Cozijnsen A.J."/>
            <person name="Ciuffetti L.M."/>
            <person name="Degrave A."/>
            <person name="Dilmaghani A."/>
            <person name="Duret L."/>
            <person name="Fudal I."/>
            <person name="Goodwin S.B."/>
            <person name="Gout L."/>
            <person name="Glaser N."/>
            <person name="Linglin J."/>
            <person name="Kema G.H.J."/>
            <person name="Lapalu N."/>
            <person name="Lawrence C.B."/>
            <person name="May K."/>
            <person name="Meyer M."/>
            <person name="Ollivier B."/>
            <person name="Poulain J."/>
            <person name="Schoch C.L."/>
            <person name="Simon A."/>
            <person name="Spatafora J.W."/>
            <person name="Stachowiak A."/>
            <person name="Turgeon B.G."/>
            <person name="Tyler B.M."/>
            <person name="Vincent D."/>
            <person name="Weissenbach J."/>
            <person name="Amselem J."/>
            <person name="Quesneville H."/>
            <person name="Oliver R.P."/>
            <person name="Wincker P."/>
            <person name="Balesdent M.-H."/>
            <person name="Howlett B.J."/>
        </authorList>
    </citation>
    <scope>NUCLEOTIDE SEQUENCE [LARGE SCALE GENOMIC DNA]</scope>
    <source>
        <strain evidence="2">JN3 / isolate v23.1.3 / race Av1-4-5-6-7-8</strain>
    </source>
</reference>
<evidence type="ECO:0000313" key="1">
    <source>
        <dbReference type="EMBL" id="CBY00398.1"/>
    </source>
</evidence>
<dbReference type="EMBL" id="FP929138">
    <property type="protein sequence ID" value="CBY00398.1"/>
    <property type="molecule type" value="Genomic_DNA"/>
</dbReference>
<keyword evidence="2" id="KW-1185">Reference proteome</keyword>
<proteinExistence type="predicted"/>
<protein>
    <submittedName>
        <fullName evidence="1">Uncharacterized protein</fullName>
    </submittedName>
</protein>
<name>E5A9Q7_LEPMJ</name>
<organism evidence="2">
    <name type="scientific">Leptosphaeria maculans (strain JN3 / isolate v23.1.3 / race Av1-4-5-6-7-8)</name>
    <name type="common">Blackleg fungus</name>
    <name type="synonym">Phoma lingam</name>
    <dbReference type="NCBI Taxonomy" id="985895"/>
    <lineage>
        <taxon>Eukaryota</taxon>
        <taxon>Fungi</taxon>
        <taxon>Dikarya</taxon>
        <taxon>Ascomycota</taxon>
        <taxon>Pezizomycotina</taxon>
        <taxon>Dothideomycetes</taxon>
        <taxon>Pleosporomycetidae</taxon>
        <taxon>Pleosporales</taxon>
        <taxon>Pleosporineae</taxon>
        <taxon>Leptosphaeriaceae</taxon>
        <taxon>Plenodomus</taxon>
        <taxon>Plenodomus lingam/Leptosphaeria maculans species complex</taxon>
    </lineage>
</organism>
<dbReference type="OrthoDB" id="5358886at2759"/>
<dbReference type="Proteomes" id="UP000002668">
    <property type="component" value="Genome"/>
</dbReference>
<sequence>MYWYLYCLLEEAHTSISKLQTLQYWTVMSDNSSICDWRLSSQTSKGPLPPLFKKEIGAKIRAHAPKPSFAFAALVVAHNVHAELKPHITTAAEYNTECKTCPRSLCPNQIYYGQKDYFNVTCWTRGTKIMGDRLWLKSEEGCYVTQYDVLEYDGDYTTDLEYCGPESEKQDLTIEDATLKYKTECRICPELNCDTMAYLKEDTDVELTCWYPEGQMIIDDPYWLKTTNNCYVARKNLYSKPDITYLDNCGPIPLLEPEKHNNENGTSDNNKRETASRINSMGVMYLINVTVGEEYAYCRSCPEEKCESEKLYEFDQEVWLQCVTNNNPNGTWWSQTTDFCYVKNSDFWESPEGDCELVHTLPPGEIELIDHRLSDAHL</sequence>